<dbReference type="SUPFAM" id="SSF56436">
    <property type="entry name" value="C-type lectin-like"/>
    <property type="match status" value="1"/>
</dbReference>
<reference evidence="2" key="1">
    <citation type="submission" date="2013-04" db="EMBL/GenBank/DDBJ databases">
        <authorList>
            <person name="Qu J."/>
            <person name="Murali S.C."/>
            <person name="Bandaranaike D."/>
            <person name="Bellair M."/>
            <person name="Blankenburg K."/>
            <person name="Chao H."/>
            <person name="Dinh H."/>
            <person name="Doddapaneni H."/>
            <person name="Downs B."/>
            <person name="Dugan-Rocha S."/>
            <person name="Elkadiri S."/>
            <person name="Gnanaolivu R.D."/>
            <person name="Hernandez B."/>
            <person name="Javaid M."/>
            <person name="Jayaseelan J.C."/>
            <person name="Lee S."/>
            <person name="Li M."/>
            <person name="Ming W."/>
            <person name="Munidasa M."/>
            <person name="Muniz J."/>
            <person name="Nguyen L."/>
            <person name="Ongeri F."/>
            <person name="Osuji N."/>
            <person name="Pu L.-L."/>
            <person name="Puazo M."/>
            <person name="Qu C."/>
            <person name="Quiroz J."/>
            <person name="Raj R."/>
            <person name="Weissenberger G."/>
            <person name="Xin Y."/>
            <person name="Zou X."/>
            <person name="Han Y."/>
            <person name="Richards S."/>
            <person name="Worley K."/>
            <person name="Muzny D."/>
            <person name="Gibbs R."/>
        </authorList>
    </citation>
    <scope>NUCLEOTIDE SEQUENCE</scope>
    <source>
        <strain evidence="2">Sampled in the wild</strain>
    </source>
</reference>
<name>A0A8K0P9Z5_LADFU</name>
<organism evidence="2 3">
    <name type="scientific">Ladona fulva</name>
    <name type="common">Scarce chaser dragonfly</name>
    <name type="synonym">Libellula fulva</name>
    <dbReference type="NCBI Taxonomy" id="123851"/>
    <lineage>
        <taxon>Eukaryota</taxon>
        <taxon>Metazoa</taxon>
        <taxon>Ecdysozoa</taxon>
        <taxon>Arthropoda</taxon>
        <taxon>Hexapoda</taxon>
        <taxon>Insecta</taxon>
        <taxon>Pterygota</taxon>
        <taxon>Palaeoptera</taxon>
        <taxon>Odonata</taxon>
        <taxon>Epiprocta</taxon>
        <taxon>Anisoptera</taxon>
        <taxon>Libelluloidea</taxon>
        <taxon>Libellulidae</taxon>
        <taxon>Ladona</taxon>
    </lineage>
</organism>
<dbReference type="PANTHER" id="PTHR46599">
    <property type="entry name" value="PIGGYBAC TRANSPOSABLE ELEMENT-DERIVED PROTEIN 4"/>
    <property type="match status" value="1"/>
</dbReference>
<accession>A0A8K0P9Z5</accession>
<dbReference type="EMBL" id="KZ309669">
    <property type="protein sequence ID" value="KAG8239481.1"/>
    <property type="molecule type" value="Genomic_DNA"/>
</dbReference>
<dbReference type="AlphaFoldDB" id="A0A8K0P9Z5"/>
<dbReference type="Pfam" id="PF13843">
    <property type="entry name" value="DDE_Tnp_1_7"/>
    <property type="match status" value="2"/>
</dbReference>
<dbReference type="Gene3D" id="3.10.100.10">
    <property type="entry name" value="Mannose-Binding Protein A, subunit A"/>
    <property type="match status" value="1"/>
</dbReference>
<dbReference type="InterPro" id="IPR016187">
    <property type="entry name" value="CTDL_fold"/>
</dbReference>
<sequence length="353" mass="40321">MYDPQQNLAVDESLMKFRGRLSYVQYNPSKRAQFGVKFYKICESTYGYCMQFSIYTGAYPARADGVPCIPPQRQEGYEFFPGVGYYMFHTTTKNVLNASNIYQNEGLHPAIINSEEEAAALLKLAPPNDEAWVGIHDPKNCDFRTKFGTPLNETGFSKRSGVVGGQDINCHIVQELGEEKAIVVDESFMERSPFLEAIHTLQAQPVRYEVLRFVRDTFGNSLYTQEKTMFSEKYKDESITGRIVLDLSDSLLDKGYTIYLDNWYTSPALVEKLTVRCTDVLGTMRSNRKEFPTSVKLAKLKKGETSAAFRGKQMVMKWKDKRDVIMVSTVHRLEMSRVEKRGKVQMKPCVVQD</sequence>
<keyword evidence="3" id="KW-1185">Reference proteome</keyword>
<feature type="domain" description="PiggyBac transposable element-derived protein" evidence="1">
    <location>
        <begin position="2"/>
        <end position="59"/>
    </location>
</feature>
<dbReference type="CDD" id="cd00037">
    <property type="entry name" value="CLECT"/>
    <property type="match status" value="1"/>
</dbReference>
<comment type="caution">
    <text evidence="2">The sequence shown here is derived from an EMBL/GenBank/DDBJ whole genome shotgun (WGS) entry which is preliminary data.</text>
</comment>
<evidence type="ECO:0000259" key="1">
    <source>
        <dbReference type="Pfam" id="PF13843"/>
    </source>
</evidence>
<gene>
    <name evidence="2" type="ORF">J437_LFUL018989</name>
</gene>
<dbReference type="OrthoDB" id="7357196at2759"/>
<dbReference type="InterPro" id="IPR016186">
    <property type="entry name" value="C-type_lectin-like/link_sf"/>
</dbReference>
<feature type="domain" description="PiggyBac transposable element-derived protein" evidence="1">
    <location>
        <begin position="222"/>
        <end position="352"/>
    </location>
</feature>
<reference evidence="2" key="2">
    <citation type="submission" date="2017-10" db="EMBL/GenBank/DDBJ databases">
        <title>Ladona fulva Genome sequencing and assembly.</title>
        <authorList>
            <person name="Murali S."/>
            <person name="Richards S."/>
            <person name="Bandaranaike D."/>
            <person name="Bellair M."/>
            <person name="Blankenburg K."/>
            <person name="Chao H."/>
            <person name="Dinh H."/>
            <person name="Doddapaneni H."/>
            <person name="Dugan-Rocha S."/>
            <person name="Elkadiri S."/>
            <person name="Gnanaolivu R."/>
            <person name="Hernandez B."/>
            <person name="Skinner E."/>
            <person name="Javaid M."/>
            <person name="Lee S."/>
            <person name="Li M."/>
            <person name="Ming W."/>
            <person name="Munidasa M."/>
            <person name="Muniz J."/>
            <person name="Nguyen L."/>
            <person name="Hughes D."/>
            <person name="Osuji N."/>
            <person name="Pu L.-L."/>
            <person name="Puazo M."/>
            <person name="Qu C."/>
            <person name="Quiroz J."/>
            <person name="Raj R."/>
            <person name="Weissenberger G."/>
            <person name="Xin Y."/>
            <person name="Zou X."/>
            <person name="Han Y."/>
            <person name="Worley K."/>
            <person name="Muzny D."/>
            <person name="Gibbs R."/>
        </authorList>
    </citation>
    <scope>NUCLEOTIDE SEQUENCE</scope>
    <source>
        <strain evidence="2">Sampled in the wild</strain>
    </source>
</reference>
<protein>
    <recommendedName>
        <fullName evidence="1">PiggyBac transposable element-derived protein domain-containing protein</fullName>
    </recommendedName>
</protein>
<dbReference type="PANTHER" id="PTHR46599:SF3">
    <property type="entry name" value="PIGGYBAC TRANSPOSABLE ELEMENT-DERIVED PROTEIN 4"/>
    <property type="match status" value="1"/>
</dbReference>
<proteinExistence type="predicted"/>
<dbReference type="Proteomes" id="UP000792457">
    <property type="component" value="Unassembled WGS sequence"/>
</dbReference>
<dbReference type="InterPro" id="IPR029526">
    <property type="entry name" value="PGBD"/>
</dbReference>
<evidence type="ECO:0000313" key="3">
    <source>
        <dbReference type="Proteomes" id="UP000792457"/>
    </source>
</evidence>
<evidence type="ECO:0000313" key="2">
    <source>
        <dbReference type="EMBL" id="KAG8239481.1"/>
    </source>
</evidence>